<evidence type="ECO:0000256" key="4">
    <source>
        <dbReference type="ARBA" id="ARBA00022989"/>
    </source>
</evidence>
<keyword evidence="2" id="KW-1003">Cell membrane</keyword>
<dbReference type="Proteomes" id="UP000297225">
    <property type="component" value="Unassembled WGS sequence"/>
</dbReference>
<feature type="domain" description="ABC3 transporter permease C-terminal" evidence="7">
    <location>
        <begin position="296"/>
        <end position="412"/>
    </location>
</feature>
<dbReference type="AlphaFoldDB" id="A0A4Y8WRQ5"/>
<dbReference type="Pfam" id="PF02687">
    <property type="entry name" value="FtsX"/>
    <property type="match status" value="1"/>
</dbReference>
<evidence type="ECO:0000256" key="5">
    <source>
        <dbReference type="ARBA" id="ARBA00023136"/>
    </source>
</evidence>
<evidence type="ECO:0000256" key="6">
    <source>
        <dbReference type="ARBA" id="ARBA00038076"/>
    </source>
</evidence>
<comment type="similarity">
    <text evidence="6">Belongs to the ABC-4 integral membrane protein family.</text>
</comment>
<organism evidence="8 9">
    <name type="scientific">Porphyromonas levii</name>
    <dbReference type="NCBI Taxonomy" id="28114"/>
    <lineage>
        <taxon>Bacteria</taxon>
        <taxon>Pseudomonadati</taxon>
        <taxon>Bacteroidota</taxon>
        <taxon>Bacteroidia</taxon>
        <taxon>Bacteroidales</taxon>
        <taxon>Porphyromonadaceae</taxon>
        <taxon>Porphyromonas</taxon>
    </lineage>
</organism>
<reference evidence="8 9" key="1">
    <citation type="submission" date="2019-03" db="EMBL/GenBank/DDBJ databases">
        <title>Porphyromonas levii Isolated from the Uterus of Dairy Cows.</title>
        <authorList>
            <person name="Francis A.M."/>
        </authorList>
    </citation>
    <scope>NUCLEOTIDE SEQUENCE [LARGE SCALE GENOMIC DNA]</scope>
    <source>
        <strain evidence="8 9">AF5678</strain>
    </source>
</reference>
<gene>
    <name evidence="8" type="ORF">E4P47_01855</name>
</gene>
<evidence type="ECO:0000256" key="1">
    <source>
        <dbReference type="ARBA" id="ARBA00004651"/>
    </source>
</evidence>
<dbReference type="RefSeq" id="WP_018357648.1">
    <property type="nucleotide sequence ID" value="NZ_CP197400.1"/>
</dbReference>
<evidence type="ECO:0000256" key="3">
    <source>
        <dbReference type="ARBA" id="ARBA00022692"/>
    </source>
</evidence>
<dbReference type="PANTHER" id="PTHR30572:SF4">
    <property type="entry name" value="ABC TRANSPORTER PERMEASE YTRF"/>
    <property type="match status" value="1"/>
</dbReference>
<comment type="caution">
    <text evidence="8">The sequence shown here is derived from an EMBL/GenBank/DDBJ whole genome shotgun (WGS) entry which is preliminary data.</text>
</comment>
<dbReference type="PANTHER" id="PTHR30572">
    <property type="entry name" value="MEMBRANE COMPONENT OF TRANSPORTER-RELATED"/>
    <property type="match status" value="1"/>
</dbReference>
<evidence type="ECO:0000256" key="2">
    <source>
        <dbReference type="ARBA" id="ARBA00022475"/>
    </source>
</evidence>
<keyword evidence="5" id="KW-0472">Membrane</keyword>
<dbReference type="GO" id="GO:0005886">
    <property type="term" value="C:plasma membrane"/>
    <property type="evidence" value="ECO:0007669"/>
    <property type="project" value="UniProtKB-SubCell"/>
</dbReference>
<protein>
    <submittedName>
        <fullName evidence="8">FtsX-like permease family protein</fullName>
    </submittedName>
</protein>
<proteinExistence type="inferred from homology"/>
<keyword evidence="9" id="KW-1185">Reference proteome</keyword>
<evidence type="ECO:0000313" key="8">
    <source>
        <dbReference type="EMBL" id="TFH96731.1"/>
    </source>
</evidence>
<dbReference type="GO" id="GO:0022857">
    <property type="term" value="F:transmembrane transporter activity"/>
    <property type="evidence" value="ECO:0007669"/>
    <property type="project" value="TreeGrafter"/>
</dbReference>
<sequence>MMIKHIFKIIRNESKSNLALWLELAVVSVFLWFIVDNIYVTLSMYYKPLGFDIKHTYMMKLGYLSEASEGYRADYTEEQQIGFIENIMERLTHDPKVEAAAFCMQSAPYEGSWRSTSLYRDTFQVNSLYRYVSPDFFKVYKYQSVNGSTDELVEALKRREWIVTPDIVEALAPDGTNPIGMIVNQNKEDAMKGEGATVGAISKPVRLDDFDDFSSYYAFPMGYNIFKYYASQDIQYFQFPIRVKAEDDKDFRHYFWSQLAPRLKAGNFYPQEITYVPDNKASFQRSQTNELKTKMLLVFFLLVNIFLGVMGVFWFRTQARRQQIGLRMVLGDTPRGVLGKFYAEGLIILATAMIPSMVVLYVLGQKEVLSTEYMELSLQRYLIGMAITVALLCVMIIVGIWLPARKAINMSPAVALAEE</sequence>
<dbReference type="OrthoDB" id="1097311at2"/>
<evidence type="ECO:0000259" key="7">
    <source>
        <dbReference type="Pfam" id="PF02687"/>
    </source>
</evidence>
<dbReference type="EMBL" id="SPNC01000014">
    <property type="protein sequence ID" value="TFH96731.1"/>
    <property type="molecule type" value="Genomic_DNA"/>
</dbReference>
<evidence type="ECO:0000313" key="9">
    <source>
        <dbReference type="Proteomes" id="UP000297225"/>
    </source>
</evidence>
<dbReference type="STRING" id="1122973.GCA_000379925_00378"/>
<keyword evidence="3" id="KW-0812">Transmembrane</keyword>
<dbReference type="InterPro" id="IPR050250">
    <property type="entry name" value="Macrolide_Exporter_MacB"/>
</dbReference>
<comment type="subcellular location">
    <subcellularLocation>
        <location evidence="1">Cell membrane</location>
        <topology evidence="1">Multi-pass membrane protein</topology>
    </subcellularLocation>
</comment>
<dbReference type="InterPro" id="IPR003838">
    <property type="entry name" value="ABC3_permease_C"/>
</dbReference>
<keyword evidence="4" id="KW-1133">Transmembrane helix</keyword>
<accession>A0A4Y8WRQ5</accession>
<name>A0A4Y8WRQ5_9PORP</name>